<feature type="region of interest" description="Disordered" evidence="2">
    <location>
        <begin position="133"/>
        <end position="155"/>
    </location>
</feature>
<evidence type="ECO:0000256" key="1">
    <source>
        <dbReference type="ARBA" id="ARBA00093458"/>
    </source>
</evidence>
<dbReference type="GO" id="GO:0016301">
    <property type="term" value="F:kinase activity"/>
    <property type="evidence" value="ECO:0007669"/>
    <property type="project" value="UniProtKB-KW"/>
</dbReference>
<name>Q84YQ2_ORYSJ</name>
<dbReference type="AlphaFoldDB" id="Q84YQ2"/>
<sequence length="474" mass="53424">MVSPIRFSSSQENVVWFASGSGSEAEHGNPREHTGGKSNSGFYFLLTPRNRDWWWSTSWSCWRKACRKSGGDRLRILTEYGRGNHGLGFPALERTQPNYFLRFTIVKERKSAVSSAPLISLLNRGGEGRGGALISISSGEGRGGDPGSGRSSSLNFRESLNLSNSLFVPRKVPKLDPPMNNQYPSSSGGKKKRPRSPGHSDERPVHTTQIYTSSLEDTLTFSDTMIALQLMRTQFPKLEKVVTEPFILQSQLYSSVKDRTQVDRDLESLKKDKVLRVFKLNTGQDDHAIMFMDDYLKQFGETPCIEIDIMVLHGIIPPFAMMALAVKRSRGKDQDGTEVFGWFERYVIHLKLEVSIDQRDLFSLLSLGGDVTDKHITLLMNAGLLTRQLIDPNMYWFSIPSIGPVLKGLTQGRKEILSLLNRKKYKEMLLSSLEKTRLRFSPLDVRFHIRDLIGSGHIKTVQTPTGLLVRISKD</sequence>
<keyword evidence="3" id="KW-0808">Transferase</keyword>
<dbReference type="InterPro" id="IPR018865">
    <property type="entry name" value="STK19-like"/>
</dbReference>
<keyword evidence="3" id="KW-0418">Kinase</keyword>
<dbReference type="EMBL" id="AP005642">
    <property type="protein sequence ID" value="BAC57842.1"/>
    <property type="molecule type" value="Genomic_DNA"/>
</dbReference>
<organism evidence="3 4">
    <name type="scientific">Oryza sativa subsp. japonica</name>
    <name type="common">Rice</name>
    <dbReference type="NCBI Taxonomy" id="39947"/>
    <lineage>
        <taxon>Eukaryota</taxon>
        <taxon>Viridiplantae</taxon>
        <taxon>Streptophyta</taxon>
        <taxon>Embryophyta</taxon>
        <taxon>Tracheophyta</taxon>
        <taxon>Spermatophyta</taxon>
        <taxon>Magnoliopsida</taxon>
        <taxon>Liliopsida</taxon>
        <taxon>Poales</taxon>
        <taxon>Poaceae</taxon>
        <taxon>BOP clade</taxon>
        <taxon>Oryzoideae</taxon>
        <taxon>Oryzeae</taxon>
        <taxon>Oryzinae</taxon>
        <taxon>Oryza</taxon>
        <taxon>Oryza sativa</taxon>
    </lineage>
</organism>
<evidence type="ECO:0000313" key="3">
    <source>
        <dbReference type="EMBL" id="BAC57842.1"/>
    </source>
</evidence>
<proteinExistence type="inferred from homology"/>
<feature type="region of interest" description="Disordered" evidence="2">
    <location>
        <begin position="170"/>
        <end position="206"/>
    </location>
</feature>
<reference evidence="4" key="1">
    <citation type="journal article" date="2005" name="Nature">
        <title>The map-based sequence of the rice genome.</title>
        <authorList>
            <consortium name="International rice genome sequencing project (IRGSP)"/>
            <person name="Matsumoto T."/>
            <person name="Wu J."/>
            <person name="Kanamori H."/>
            <person name="Katayose Y."/>
            <person name="Fujisawa M."/>
            <person name="Namiki N."/>
            <person name="Mizuno H."/>
            <person name="Yamamoto K."/>
            <person name="Antonio B.A."/>
            <person name="Baba T."/>
            <person name="Sakata K."/>
            <person name="Nagamura Y."/>
            <person name="Aoki H."/>
            <person name="Arikawa K."/>
            <person name="Arita K."/>
            <person name="Bito T."/>
            <person name="Chiden Y."/>
            <person name="Fujitsuka N."/>
            <person name="Fukunaka R."/>
            <person name="Hamada M."/>
            <person name="Harada C."/>
            <person name="Hayashi A."/>
            <person name="Hijishita S."/>
            <person name="Honda M."/>
            <person name="Hosokawa S."/>
            <person name="Ichikawa Y."/>
            <person name="Idonuma A."/>
            <person name="Iijima M."/>
            <person name="Ikeda M."/>
            <person name="Ikeno M."/>
            <person name="Ito K."/>
            <person name="Ito S."/>
            <person name="Ito T."/>
            <person name="Ito Y."/>
            <person name="Ito Y."/>
            <person name="Iwabuchi A."/>
            <person name="Kamiya K."/>
            <person name="Karasawa W."/>
            <person name="Kurita K."/>
            <person name="Katagiri S."/>
            <person name="Kikuta A."/>
            <person name="Kobayashi H."/>
            <person name="Kobayashi N."/>
            <person name="Machita K."/>
            <person name="Maehara T."/>
            <person name="Masukawa M."/>
            <person name="Mizubayashi T."/>
            <person name="Mukai Y."/>
            <person name="Nagasaki H."/>
            <person name="Nagata Y."/>
            <person name="Naito S."/>
            <person name="Nakashima M."/>
            <person name="Nakama Y."/>
            <person name="Nakamichi Y."/>
            <person name="Nakamura M."/>
            <person name="Meguro A."/>
            <person name="Negishi M."/>
            <person name="Ohta I."/>
            <person name="Ohta T."/>
            <person name="Okamoto M."/>
            <person name="Ono N."/>
            <person name="Saji S."/>
            <person name="Sakaguchi M."/>
            <person name="Sakai K."/>
            <person name="Shibata M."/>
            <person name="Shimokawa T."/>
            <person name="Song J."/>
            <person name="Takazaki Y."/>
            <person name="Terasawa K."/>
            <person name="Tsugane M."/>
            <person name="Tsuji K."/>
            <person name="Ueda S."/>
            <person name="Waki K."/>
            <person name="Yamagata H."/>
            <person name="Yamamoto M."/>
            <person name="Yamamoto S."/>
            <person name="Yamane H."/>
            <person name="Yoshiki S."/>
            <person name="Yoshihara R."/>
            <person name="Yukawa K."/>
            <person name="Zhong H."/>
            <person name="Yano M."/>
            <person name="Yuan Q."/>
            <person name="Ouyang S."/>
            <person name="Liu J."/>
            <person name="Jones K.M."/>
            <person name="Gansberger K."/>
            <person name="Moffat K."/>
            <person name="Hill J."/>
            <person name="Bera J."/>
            <person name="Fadrosh D."/>
            <person name="Jin S."/>
            <person name="Johri S."/>
            <person name="Kim M."/>
            <person name="Overton L."/>
            <person name="Reardon M."/>
            <person name="Tsitrin T."/>
            <person name="Vuong H."/>
            <person name="Weaver B."/>
            <person name="Ciecko A."/>
            <person name="Tallon L."/>
            <person name="Jackson J."/>
            <person name="Pai G."/>
            <person name="Aken S.V."/>
            <person name="Utterback T."/>
            <person name="Reidmuller S."/>
            <person name="Feldblyum T."/>
            <person name="Hsiao J."/>
            <person name="Zismann V."/>
            <person name="Iobst S."/>
            <person name="de Vazeille A.R."/>
            <person name="Buell C.R."/>
            <person name="Ying K."/>
            <person name="Li Y."/>
            <person name="Lu T."/>
            <person name="Huang Y."/>
            <person name="Zhao Q."/>
            <person name="Feng Q."/>
            <person name="Zhang L."/>
            <person name="Zhu J."/>
            <person name="Weng Q."/>
            <person name="Mu J."/>
            <person name="Lu Y."/>
            <person name="Fan D."/>
            <person name="Liu Y."/>
            <person name="Guan J."/>
            <person name="Zhang Y."/>
            <person name="Yu S."/>
            <person name="Liu X."/>
            <person name="Zhang Y."/>
            <person name="Hong G."/>
            <person name="Han B."/>
            <person name="Choisne N."/>
            <person name="Demange N."/>
            <person name="Orjeda G."/>
            <person name="Samain S."/>
            <person name="Cattolico L."/>
            <person name="Pelletier E."/>
            <person name="Couloux A."/>
            <person name="Segurens B."/>
            <person name="Wincker P."/>
            <person name="D'Hont A."/>
            <person name="Scarpelli C."/>
            <person name="Weissenbach J."/>
            <person name="Salanoubat M."/>
            <person name="Quetier F."/>
            <person name="Yu Y."/>
            <person name="Kim H.R."/>
            <person name="Rambo T."/>
            <person name="Currie J."/>
            <person name="Collura K."/>
            <person name="Luo M."/>
            <person name="Yang T."/>
            <person name="Ammiraju J.S.S."/>
            <person name="Engler F."/>
            <person name="Soderlund C."/>
            <person name="Wing R.A."/>
            <person name="Palmer L.E."/>
            <person name="de la Bastide M."/>
            <person name="Spiegel L."/>
            <person name="Nascimento L."/>
            <person name="Zutavern T."/>
            <person name="O'Shaughnessy A."/>
            <person name="Dike S."/>
            <person name="Dedhia N."/>
            <person name="Preston R."/>
            <person name="Balija V."/>
            <person name="McCombie W.R."/>
            <person name="Chow T."/>
            <person name="Chen H."/>
            <person name="Chung M."/>
            <person name="Chen C."/>
            <person name="Shaw J."/>
            <person name="Wu H."/>
            <person name="Hsiao K."/>
            <person name="Chao Y."/>
            <person name="Chu M."/>
            <person name="Cheng C."/>
            <person name="Hour A."/>
            <person name="Lee P."/>
            <person name="Lin S."/>
            <person name="Lin Y."/>
            <person name="Liou J."/>
            <person name="Liu S."/>
            <person name="Hsing Y."/>
            <person name="Raghuvanshi S."/>
            <person name="Mohanty A."/>
            <person name="Bharti A.K."/>
            <person name="Gaur A."/>
            <person name="Gupta V."/>
            <person name="Kumar D."/>
            <person name="Ravi V."/>
            <person name="Vij S."/>
            <person name="Kapur A."/>
            <person name="Khurana P."/>
            <person name="Khurana P."/>
            <person name="Khurana J.P."/>
            <person name="Tyagi A.K."/>
            <person name="Gaikwad K."/>
            <person name="Singh A."/>
            <person name="Dalal V."/>
            <person name="Srivastava S."/>
            <person name="Dixit A."/>
            <person name="Pal A.K."/>
            <person name="Ghazi I.A."/>
            <person name="Yadav M."/>
            <person name="Pandit A."/>
            <person name="Bhargava A."/>
            <person name="Sureshbabu K."/>
            <person name="Batra K."/>
            <person name="Sharma T.R."/>
            <person name="Mohapatra T."/>
            <person name="Singh N.K."/>
            <person name="Messing J."/>
            <person name="Nelson A.B."/>
            <person name="Fuks G."/>
            <person name="Kavchok S."/>
            <person name="Keizer G."/>
            <person name="Linton E."/>
            <person name="Llaca V."/>
            <person name="Song R."/>
            <person name="Tanyolac B."/>
            <person name="Young S."/>
            <person name="Ho-Il K."/>
            <person name="Hahn J.H."/>
            <person name="Sangsakoo G."/>
            <person name="Vanavichit A."/>
            <person name="de Mattos Luiz.A.T."/>
            <person name="Zimmer P.D."/>
            <person name="Malone G."/>
            <person name="Dellagostin O."/>
            <person name="de Oliveira A.C."/>
            <person name="Bevan M."/>
            <person name="Bancroft I."/>
            <person name="Minx P."/>
            <person name="Cordum H."/>
            <person name="Wilson R."/>
            <person name="Cheng Z."/>
            <person name="Jin W."/>
            <person name="Jiang J."/>
            <person name="Leong S.A."/>
            <person name="Iwama H."/>
            <person name="Gojobori T."/>
            <person name="Itoh T."/>
            <person name="Niimura Y."/>
            <person name="Fujii Y."/>
            <person name="Habara T."/>
            <person name="Sakai H."/>
            <person name="Sato Y."/>
            <person name="Wilson G."/>
            <person name="Kumar K."/>
            <person name="McCouch S."/>
            <person name="Juretic N."/>
            <person name="Hoen D."/>
            <person name="Wright S."/>
            <person name="Bruskiewich R."/>
            <person name="Bureau T."/>
            <person name="Miyao A."/>
            <person name="Hirochika H."/>
            <person name="Nishikawa T."/>
            <person name="Kadowaki K."/>
            <person name="Sugiura M."/>
            <person name="Burr B."/>
            <person name="Sasaki T."/>
        </authorList>
    </citation>
    <scope>NUCLEOTIDE SEQUENCE [LARGE SCALE GENOMIC DNA]</scope>
    <source>
        <strain evidence="4">cv. Nipponbare</strain>
    </source>
</reference>
<reference evidence="4" key="2">
    <citation type="journal article" date="2008" name="Nucleic Acids Res.">
        <title>The rice annotation project database (RAP-DB): 2008 update.</title>
        <authorList>
            <consortium name="The rice annotation project (RAP)"/>
        </authorList>
    </citation>
    <scope>GENOME REANNOTATION</scope>
    <source>
        <strain evidence="4">cv. Nipponbare</strain>
    </source>
</reference>
<dbReference type="PANTHER" id="PTHR15243">
    <property type="entry name" value="SERINE/THREONINE-PROTEIN KINASE 19"/>
    <property type="match status" value="1"/>
</dbReference>
<evidence type="ECO:0000313" key="4">
    <source>
        <dbReference type="Proteomes" id="UP000000763"/>
    </source>
</evidence>
<gene>
    <name evidence="3" type="primary">OSJNBa0040K22.106</name>
</gene>
<dbReference type="PANTHER" id="PTHR15243:SF0">
    <property type="entry name" value="SERINE_THREONINE-PROTEIN KINASE 19"/>
    <property type="match status" value="1"/>
</dbReference>
<evidence type="ECO:0000256" key="2">
    <source>
        <dbReference type="SAM" id="MobiDB-lite"/>
    </source>
</evidence>
<accession>Q84YQ2</accession>
<dbReference type="Proteomes" id="UP000000763">
    <property type="component" value="Chromosome 7"/>
</dbReference>
<comment type="similarity">
    <text evidence="1">Belongs to the STK19 family.</text>
</comment>
<dbReference type="Pfam" id="PF10494">
    <property type="entry name" value="Stk19"/>
    <property type="match status" value="1"/>
</dbReference>
<protein>
    <submittedName>
        <fullName evidence="3">Serine/threonine-protein kinase</fullName>
    </submittedName>
</protein>